<dbReference type="InterPro" id="IPR001129">
    <property type="entry name" value="Membr-assoc_MAPEG"/>
</dbReference>
<keyword evidence="4 5" id="KW-0472">Membrane</keyword>
<comment type="caution">
    <text evidence="6">The sequence shown here is derived from an EMBL/GenBank/DDBJ whole genome shotgun (WGS) entry which is preliminary data.</text>
</comment>
<evidence type="ECO:0008006" key="8">
    <source>
        <dbReference type="Google" id="ProtNLM"/>
    </source>
</evidence>
<dbReference type="Proteomes" id="UP000238007">
    <property type="component" value="Unassembled WGS sequence"/>
</dbReference>
<dbReference type="OrthoDB" id="7619858at2"/>
<dbReference type="Pfam" id="PF01124">
    <property type="entry name" value="MAPEG"/>
    <property type="match status" value="1"/>
</dbReference>
<organism evidence="6 7">
    <name type="scientific">Yoonia maritima</name>
    <dbReference type="NCBI Taxonomy" id="1435347"/>
    <lineage>
        <taxon>Bacteria</taxon>
        <taxon>Pseudomonadati</taxon>
        <taxon>Pseudomonadota</taxon>
        <taxon>Alphaproteobacteria</taxon>
        <taxon>Rhodobacterales</taxon>
        <taxon>Paracoccaceae</taxon>
        <taxon>Yoonia</taxon>
    </lineage>
</organism>
<feature type="transmembrane region" description="Helical" evidence="5">
    <location>
        <begin position="106"/>
        <end position="127"/>
    </location>
</feature>
<evidence type="ECO:0000256" key="3">
    <source>
        <dbReference type="ARBA" id="ARBA00022989"/>
    </source>
</evidence>
<gene>
    <name evidence="6" type="ORF">CLV80_103380</name>
</gene>
<sequence length="128" mass="13966">MLPITAIYGALTALVYLTLTIRVIGQRRTLKISLGDKDNPAMRQHIRAHANCAEYAPMGIILLGLVELNGGATWLVHLLGLMVILGRVAHAAAFWKHPMSFPLRQLGMLLTMVQLALASLVILISALF</sequence>
<dbReference type="EMBL" id="PVTP01000003">
    <property type="protein sequence ID" value="PRY79048.1"/>
    <property type="molecule type" value="Genomic_DNA"/>
</dbReference>
<evidence type="ECO:0000256" key="5">
    <source>
        <dbReference type="SAM" id="Phobius"/>
    </source>
</evidence>
<dbReference type="InterPro" id="IPR023352">
    <property type="entry name" value="MAPEG-like_dom_sf"/>
</dbReference>
<dbReference type="PANTHER" id="PTHR35814:SF1">
    <property type="entry name" value="GLUTATHIONE S-TRANSFERASE-RELATED"/>
    <property type="match status" value="1"/>
</dbReference>
<dbReference type="RefSeq" id="WP_106356081.1">
    <property type="nucleotide sequence ID" value="NZ_PVTP01000003.1"/>
</dbReference>
<dbReference type="GO" id="GO:0016020">
    <property type="term" value="C:membrane"/>
    <property type="evidence" value="ECO:0007669"/>
    <property type="project" value="UniProtKB-SubCell"/>
</dbReference>
<evidence type="ECO:0000313" key="6">
    <source>
        <dbReference type="EMBL" id="PRY79048.1"/>
    </source>
</evidence>
<accession>A0A2T0W214</accession>
<proteinExistence type="predicted"/>
<comment type="subcellular location">
    <subcellularLocation>
        <location evidence="1">Membrane</location>
    </subcellularLocation>
</comment>
<dbReference type="PANTHER" id="PTHR35814">
    <property type="match status" value="1"/>
</dbReference>
<feature type="transmembrane region" description="Helical" evidence="5">
    <location>
        <begin position="72"/>
        <end position="94"/>
    </location>
</feature>
<dbReference type="Gene3D" id="1.20.120.550">
    <property type="entry name" value="Membrane associated eicosanoid/glutathione metabolism-like domain"/>
    <property type="match status" value="1"/>
</dbReference>
<reference evidence="6 7" key="1">
    <citation type="submission" date="2018-03" db="EMBL/GenBank/DDBJ databases">
        <title>Genomic Encyclopedia of Archaeal and Bacterial Type Strains, Phase II (KMG-II): from individual species to whole genera.</title>
        <authorList>
            <person name="Goeker M."/>
        </authorList>
    </citation>
    <scope>NUCLEOTIDE SEQUENCE [LARGE SCALE GENOMIC DNA]</scope>
    <source>
        <strain evidence="6 7">DSM 101533</strain>
    </source>
</reference>
<name>A0A2T0W214_9RHOB</name>
<protein>
    <recommendedName>
        <fullName evidence="8">Glutathione S-transferase</fullName>
    </recommendedName>
</protein>
<evidence type="ECO:0000256" key="1">
    <source>
        <dbReference type="ARBA" id="ARBA00004370"/>
    </source>
</evidence>
<evidence type="ECO:0000313" key="7">
    <source>
        <dbReference type="Proteomes" id="UP000238007"/>
    </source>
</evidence>
<evidence type="ECO:0000256" key="4">
    <source>
        <dbReference type="ARBA" id="ARBA00023136"/>
    </source>
</evidence>
<dbReference type="SUPFAM" id="SSF161084">
    <property type="entry name" value="MAPEG domain-like"/>
    <property type="match status" value="1"/>
</dbReference>
<feature type="transmembrane region" description="Helical" evidence="5">
    <location>
        <begin position="6"/>
        <end position="25"/>
    </location>
</feature>
<keyword evidence="7" id="KW-1185">Reference proteome</keyword>
<evidence type="ECO:0000256" key="2">
    <source>
        <dbReference type="ARBA" id="ARBA00022692"/>
    </source>
</evidence>
<dbReference type="AlphaFoldDB" id="A0A2T0W214"/>
<keyword evidence="2 5" id="KW-0812">Transmembrane</keyword>
<keyword evidence="3 5" id="KW-1133">Transmembrane helix</keyword>